<dbReference type="EMBL" id="AZEL01000001">
    <property type="protein sequence ID" value="KRL25644.1"/>
    <property type="molecule type" value="Genomic_DNA"/>
</dbReference>
<dbReference type="RefSeq" id="WP_025006329.1">
    <property type="nucleotide sequence ID" value="NZ_AZEL01000001.1"/>
</dbReference>
<reference evidence="2 3" key="1">
    <citation type="journal article" date="2015" name="Genome Announc.">
        <title>Expanding the biotechnology potential of lactobacilli through comparative genomics of 213 strains and associated genera.</title>
        <authorList>
            <person name="Sun Z."/>
            <person name="Harris H.M."/>
            <person name="McCann A."/>
            <person name="Guo C."/>
            <person name="Argimon S."/>
            <person name="Zhang W."/>
            <person name="Yang X."/>
            <person name="Jeffery I.B."/>
            <person name="Cooney J.C."/>
            <person name="Kagawa T.F."/>
            <person name="Liu W."/>
            <person name="Song Y."/>
            <person name="Salvetti E."/>
            <person name="Wrobel A."/>
            <person name="Rasinkangas P."/>
            <person name="Parkhill J."/>
            <person name="Rea M.C."/>
            <person name="O'Sullivan O."/>
            <person name="Ritari J."/>
            <person name="Douillard F.P."/>
            <person name="Paul Ross R."/>
            <person name="Yang R."/>
            <person name="Briner A.E."/>
            <person name="Felis G.E."/>
            <person name="de Vos W.M."/>
            <person name="Barrangou R."/>
            <person name="Klaenhammer T.R."/>
            <person name="Caufield P.W."/>
            <person name="Cui Y."/>
            <person name="Zhang H."/>
            <person name="O'Toole P.W."/>
        </authorList>
    </citation>
    <scope>NUCLEOTIDE SEQUENCE [LARGE SCALE GENOMIC DNA]</scope>
    <source>
        <strain evidence="2 3">DSM 10532</strain>
    </source>
</reference>
<dbReference type="STRING" id="1423748.FC37_GL001042"/>
<gene>
    <name evidence="2" type="ORF">FC37_GL001042</name>
</gene>
<feature type="chain" id="PRO_5006408768" evidence="1">
    <location>
        <begin position="28"/>
        <end position="337"/>
    </location>
</feature>
<proteinExistence type="predicted"/>
<accession>A0A0R1P0Y5</accession>
<evidence type="ECO:0000313" key="3">
    <source>
        <dbReference type="Proteomes" id="UP000051311"/>
    </source>
</evidence>
<sequence>MKIKHKLLVAATAIIAAFGINTTTTHAAKYSKTEAKQVRQFQKRYHALSKVKYNKQNIYAQQPNFGLPFSAGGLNPSYIPDTMSYVNYYRSLAGLPTELNHADDNSHAQIGAAALAAVNAKKDLNVHGLLGYTRPFYFNETDWNIAENSTLGNVNFLESNNGATAGDIVTDLIREDNNIAGKGNIGHRALILSARATRMGIGAAYGDGVSNNVLYSVQNGWFADDILRDPVVDTMIYPARRVFPYELVDKKTPWSFSTTEKITGIPKIYITDMTTKKRYRATQVRNFSTAFYGDGYTTTITYQPGKTKLINTHKYKVKIGKYYTYTFRFFRQKGHLK</sequence>
<dbReference type="eggNOG" id="COG2340">
    <property type="taxonomic scope" value="Bacteria"/>
</dbReference>
<protein>
    <submittedName>
        <fullName evidence="2">Uncharacterized protein</fullName>
    </submittedName>
</protein>
<keyword evidence="1" id="KW-0732">Signal</keyword>
<evidence type="ECO:0000256" key="1">
    <source>
        <dbReference type="SAM" id="SignalP"/>
    </source>
</evidence>
<evidence type="ECO:0000313" key="2">
    <source>
        <dbReference type="EMBL" id="KRL25644.1"/>
    </source>
</evidence>
<name>A0A0R1P0Y5_9LACO</name>
<dbReference type="InterPro" id="IPR035940">
    <property type="entry name" value="CAP_sf"/>
</dbReference>
<organism evidence="2 3">
    <name type="scientific">Lactobacillus gallinarum DSM 10532 = JCM 2011</name>
    <dbReference type="NCBI Taxonomy" id="1423748"/>
    <lineage>
        <taxon>Bacteria</taxon>
        <taxon>Bacillati</taxon>
        <taxon>Bacillota</taxon>
        <taxon>Bacilli</taxon>
        <taxon>Lactobacillales</taxon>
        <taxon>Lactobacillaceae</taxon>
        <taxon>Lactobacillus</taxon>
    </lineage>
</organism>
<dbReference type="Proteomes" id="UP000051311">
    <property type="component" value="Unassembled WGS sequence"/>
</dbReference>
<feature type="signal peptide" evidence="1">
    <location>
        <begin position="1"/>
        <end position="27"/>
    </location>
</feature>
<dbReference type="AlphaFoldDB" id="A0A0R1P0Y5"/>
<dbReference type="SUPFAM" id="SSF55797">
    <property type="entry name" value="PR-1-like"/>
    <property type="match status" value="1"/>
</dbReference>
<dbReference type="PATRIC" id="fig|1423748.3.peg.1092"/>
<comment type="caution">
    <text evidence="2">The sequence shown here is derived from an EMBL/GenBank/DDBJ whole genome shotgun (WGS) entry which is preliminary data.</text>
</comment>